<evidence type="ECO:0000313" key="2">
    <source>
        <dbReference type="Proteomes" id="UP000232638"/>
    </source>
</evidence>
<proteinExistence type="predicted"/>
<reference evidence="1 2" key="1">
    <citation type="submission" date="2017-03" db="EMBL/GenBank/DDBJ databases">
        <title>Complete genome sequence of Candidatus 'Thiodictyon syntrophicum' sp. nov. strain Cad16T, a photolithoautotroph purple sulfur bacterium isolated from an alpine meromictic lake.</title>
        <authorList>
            <person name="Luedin S.M."/>
            <person name="Pothier J.F."/>
            <person name="Danza F."/>
            <person name="Storelli N."/>
            <person name="Wittwer M."/>
            <person name="Tonolla M."/>
        </authorList>
    </citation>
    <scope>NUCLEOTIDE SEQUENCE [LARGE SCALE GENOMIC DNA]</scope>
    <source>
        <strain evidence="1 2">Cad16T</strain>
    </source>
</reference>
<protein>
    <submittedName>
        <fullName evidence="1">Uncharacterized protein</fullName>
    </submittedName>
</protein>
<evidence type="ECO:0000313" key="1">
    <source>
        <dbReference type="EMBL" id="AUB79818.1"/>
    </source>
</evidence>
<sequence length="69" mass="7315">MKIEPSGVVMFGICAVQTSVCVAKEGAPITAVWTVPNRTQINVCSACLNEQLRTGKWIIEGARPAAVAQ</sequence>
<dbReference type="AlphaFoldDB" id="A0A2K8U2K7"/>
<dbReference type="Proteomes" id="UP000232638">
    <property type="component" value="Chromosome"/>
</dbReference>
<organism evidence="1 2">
    <name type="scientific">Candidatus Thiodictyon syntrophicum</name>
    <dbReference type="NCBI Taxonomy" id="1166950"/>
    <lineage>
        <taxon>Bacteria</taxon>
        <taxon>Pseudomonadati</taxon>
        <taxon>Pseudomonadota</taxon>
        <taxon>Gammaproteobacteria</taxon>
        <taxon>Chromatiales</taxon>
        <taxon>Chromatiaceae</taxon>
        <taxon>Thiodictyon</taxon>
    </lineage>
</organism>
<keyword evidence="2" id="KW-1185">Reference proteome</keyword>
<gene>
    <name evidence="1" type="ORF">THSYN_01815</name>
</gene>
<name>A0A2K8U2K7_9GAMM</name>
<accession>A0A2K8U2K7</accession>
<dbReference type="EMBL" id="CP020370">
    <property type="protein sequence ID" value="AUB79818.1"/>
    <property type="molecule type" value="Genomic_DNA"/>
</dbReference>
<dbReference type="KEGG" id="tsy:THSYN_01815"/>